<keyword evidence="3" id="KW-0813">Transport</keyword>
<dbReference type="Gene3D" id="1.20.1510.10">
    <property type="entry name" value="Cation efflux protein transmembrane domain"/>
    <property type="match status" value="1"/>
</dbReference>
<sequence length="334" mass="34998">MDTHGHGHANDHGHGHGLRHAFKPHSHRSADRIDDTLEASRAGMRTLWLSFTGLLVTAIAQLVVVGFTGSVALLGDTLHNFADALTAVPLAVAFLLARRKATRRFTHGLGRAEDLAGLVILVVMAGSAALAGYEAIDRLLHPQPMVGAGWVALAGVIGFAGNEVVARYRVRVGRRIGSAALVADGLHARADGFASLAVVLAAGGALVGWAWADPVVGLLITVAIVVVLREAAREVFGRLLDAVDPHLVDDAEQALAHTPGVLGVDVVRLRWIGHTLAAEAEVSVDPHRTLAEAHGIAHDAEQHLGAALPRLARALIHAHPARDVNVLPAAVKEA</sequence>
<dbReference type="InterPro" id="IPR050291">
    <property type="entry name" value="CDF_Transporter"/>
</dbReference>
<evidence type="ECO:0000259" key="10">
    <source>
        <dbReference type="Pfam" id="PF16916"/>
    </source>
</evidence>
<keyword evidence="6 8" id="KW-0472">Membrane</keyword>
<feature type="region of interest" description="Disordered" evidence="7">
    <location>
        <begin position="1"/>
        <end position="25"/>
    </location>
</feature>
<dbReference type="SUPFAM" id="SSF160240">
    <property type="entry name" value="Cation efflux protein cytoplasmic domain-like"/>
    <property type="match status" value="1"/>
</dbReference>
<feature type="domain" description="Cation efflux protein transmembrane" evidence="9">
    <location>
        <begin position="47"/>
        <end position="240"/>
    </location>
</feature>
<dbReference type="EMBL" id="CP142149">
    <property type="protein sequence ID" value="WSE32870.1"/>
    <property type="molecule type" value="Genomic_DNA"/>
</dbReference>
<dbReference type="InterPro" id="IPR036837">
    <property type="entry name" value="Cation_efflux_CTD_sf"/>
</dbReference>
<dbReference type="InterPro" id="IPR058533">
    <property type="entry name" value="Cation_efflux_TM"/>
</dbReference>
<dbReference type="NCBIfam" id="TIGR01297">
    <property type="entry name" value="CDF"/>
    <property type="match status" value="1"/>
</dbReference>
<dbReference type="Pfam" id="PF01545">
    <property type="entry name" value="Cation_efflux"/>
    <property type="match status" value="1"/>
</dbReference>
<dbReference type="Pfam" id="PF16916">
    <property type="entry name" value="ZT_dimer"/>
    <property type="match status" value="1"/>
</dbReference>
<evidence type="ECO:0000256" key="2">
    <source>
        <dbReference type="ARBA" id="ARBA00008114"/>
    </source>
</evidence>
<proteinExistence type="inferred from homology"/>
<dbReference type="InterPro" id="IPR027469">
    <property type="entry name" value="Cation_efflux_TMD_sf"/>
</dbReference>
<dbReference type="RefSeq" id="WP_326835677.1">
    <property type="nucleotide sequence ID" value="NZ_CP142149.1"/>
</dbReference>
<evidence type="ECO:0000256" key="4">
    <source>
        <dbReference type="ARBA" id="ARBA00022692"/>
    </source>
</evidence>
<organism evidence="11 12">
    <name type="scientific">Amycolatopsis rhabdoformis</name>
    <dbReference type="NCBI Taxonomy" id="1448059"/>
    <lineage>
        <taxon>Bacteria</taxon>
        <taxon>Bacillati</taxon>
        <taxon>Actinomycetota</taxon>
        <taxon>Actinomycetes</taxon>
        <taxon>Pseudonocardiales</taxon>
        <taxon>Pseudonocardiaceae</taxon>
        <taxon>Amycolatopsis</taxon>
    </lineage>
</organism>
<feature type="transmembrane region" description="Helical" evidence="8">
    <location>
        <begin position="190"/>
        <end position="209"/>
    </location>
</feature>
<evidence type="ECO:0000256" key="5">
    <source>
        <dbReference type="ARBA" id="ARBA00022989"/>
    </source>
</evidence>
<dbReference type="SUPFAM" id="SSF161111">
    <property type="entry name" value="Cation efflux protein transmembrane domain-like"/>
    <property type="match status" value="1"/>
</dbReference>
<dbReference type="PANTHER" id="PTHR43840:SF15">
    <property type="entry name" value="MITOCHONDRIAL METAL TRANSPORTER 1-RELATED"/>
    <property type="match status" value="1"/>
</dbReference>
<feature type="transmembrane region" description="Helical" evidence="8">
    <location>
        <begin position="78"/>
        <end position="97"/>
    </location>
</feature>
<dbReference type="Gene3D" id="3.30.70.1350">
    <property type="entry name" value="Cation efflux protein, cytoplasmic domain"/>
    <property type="match status" value="1"/>
</dbReference>
<protein>
    <submittedName>
        <fullName evidence="11">Cation diffusion facilitator family transporter</fullName>
    </submittedName>
</protein>
<evidence type="ECO:0000256" key="6">
    <source>
        <dbReference type="ARBA" id="ARBA00023136"/>
    </source>
</evidence>
<name>A0ABZ1IEL7_9PSEU</name>
<evidence type="ECO:0000256" key="3">
    <source>
        <dbReference type="ARBA" id="ARBA00022448"/>
    </source>
</evidence>
<evidence type="ECO:0000313" key="11">
    <source>
        <dbReference type="EMBL" id="WSE32870.1"/>
    </source>
</evidence>
<gene>
    <name evidence="11" type="ORF">VSH64_12215</name>
</gene>
<feature type="transmembrane region" description="Helical" evidence="8">
    <location>
        <begin position="148"/>
        <end position="170"/>
    </location>
</feature>
<feature type="transmembrane region" description="Helical" evidence="8">
    <location>
        <begin position="215"/>
        <end position="232"/>
    </location>
</feature>
<evidence type="ECO:0000313" key="12">
    <source>
        <dbReference type="Proteomes" id="UP001330812"/>
    </source>
</evidence>
<evidence type="ECO:0000256" key="1">
    <source>
        <dbReference type="ARBA" id="ARBA00004141"/>
    </source>
</evidence>
<feature type="compositionally biased region" description="Basic residues" evidence="7">
    <location>
        <begin position="15"/>
        <end position="25"/>
    </location>
</feature>
<feature type="compositionally biased region" description="Basic and acidic residues" evidence="7">
    <location>
        <begin position="1"/>
        <end position="14"/>
    </location>
</feature>
<feature type="domain" description="Cation efflux protein cytoplasmic" evidence="10">
    <location>
        <begin position="246"/>
        <end position="320"/>
    </location>
</feature>
<keyword evidence="5 8" id="KW-1133">Transmembrane helix</keyword>
<keyword evidence="12" id="KW-1185">Reference proteome</keyword>
<comment type="similarity">
    <text evidence="2">Belongs to the cation diffusion facilitator (CDF) transporter (TC 2.A.4) family.</text>
</comment>
<accession>A0ABZ1IEL7</accession>
<evidence type="ECO:0000256" key="7">
    <source>
        <dbReference type="SAM" id="MobiDB-lite"/>
    </source>
</evidence>
<dbReference type="PANTHER" id="PTHR43840">
    <property type="entry name" value="MITOCHONDRIAL METAL TRANSPORTER 1-RELATED"/>
    <property type="match status" value="1"/>
</dbReference>
<feature type="transmembrane region" description="Helical" evidence="8">
    <location>
        <begin position="47"/>
        <end position="72"/>
    </location>
</feature>
<evidence type="ECO:0000259" key="9">
    <source>
        <dbReference type="Pfam" id="PF01545"/>
    </source>
</evidence>
<feature type="transmembrane region" description="Helical" evidence="8">
    <location>
        <begin position="118"/>
        <end position="136"/>
    </location>
</feature>
<dbReference type="Proteomes" id="UP001330812">
    <property type="component" value="Chromosome"/>
</dbReference>
<comment type="subcellular location">
    <subcellularLocation>
        <location evidence="1">Membrane</location>
        <topology evidence="1">Multi-pass membrane protein</topology>
    </subcellularLocation>
</comment>
<dbReference type="InterPro" id="IPR002524">
    <property type="entry name" value="Cation_efflux"/>
</dbReference>
<evidence type="ECO:0000256" key="8">
    <source>
        <dbReference type="SAM" id="Phobius"/>
    </source>
</evidence>
<reference evidence="11 12" key="1">
    <citation type="journal article" date="2015" name="Int. J. Syst. Evol. Microbiol.">
        <title>Amycolatopsis rhabdoformis sp. nov., an actinomycete isolated from a tropical forest soil.</title>
        <authorList>
            <person name="Souza W.R."/>
            <person name="Silva R.E."/>
            <person name="Goodfellow M."/>
            <person name="Busarakam K."/>
            <person name="Figueiro F.S."/>
            <person name="Ferreira D."/>
            <person name="Rodrigues-Filho E."/>
            <person name="Moraes L.A.B."/>
            <person name="Zucchi T.D."/>
        </authorList>
    </citation>
    <scope>NUCLEOTIDE SEQUENCE [LARGE SCALE GENOMIC DNA]</scope>
    <source>
        <strain evidence="11 12">NCIMB 14900</strain>
    </source>
</reference>
<keyword evidence="4 8" id="KW-0812">Transmembrane</keyword>
<dbReference type="InterPro" id="IPR027470">
    <property type="entry name" value="Cation_efflux_CTD"/>
</dbReference>